<reference evidence="1 2" key="1">
    <citation type="journal article" date="2018" name="Sci. Rep.">
        <title>Comparative analysis of the Pocillopora damicornis genome highlights role of immune system in coral evolution.</title>
        <authorList>
            <person name="Cunning R."/>
            <person name="Bay R.A."/>
            <person name="Gillette P."/>
            <person name="Baker A.C."/>
            <person name="Traylor-Knowles N."/>
        </authorList>
    </citation>
    <scope>NUCLEOTIDE SEQUENCE [LARGE SCALE GENOMIC DNA]</scope>
    <source>
        <strain evidence="1">RSMAS</strain>
        <tissue evidence="1">Whole animal</tissue>
    </source>
</reference>
<comment type="caution">
    <text evidence="1">The sequence shown here is derived from an EMBL/GenBank/DDBJ whole genome shotgun (WGS) entry which is preliminary data.</text>
</comment>
<accession>A0A3M6UHJ2</accession>
<proteinExistence type="predicted"/>
<dbReference type="AlphaFoldDB" id="A0A3M6UHJ2"/>
<dbReference type="EMBL" id="RCHS01001510">
    <property type="protein sequence ID" value="RMX53137.1"/>
    <property type="molecule type" value="Genomic_DNA"/>
</dbReference>
<evidence type="ECO:0000313" key="1">
    <source>
        <dbReference type="EMBL" id="RMX53137.1"/>
    </source>
</evidence>
<dbReference type="PANTHER" id="PTHR47510:SF3">
    <property type="entry name" value="ENDO_EXONUCLEASE_PHOSPHATASE DOMAIN-CONTAINING PROTEIN"/>
    <property type="match status" value="1"/>
</dbReference>
<sequence>MVDLTNKADNLLPIFGASGVDTKLNTCNDTLPSVLDIHAPMKSIKIRIRSCRFVNQEIKDLMKSRDGVLKRFHQTRDAVDWANFKESRNLVKKTLLEAERNHTFEEVTLHQKNPNSHWKIINRALHFKIKERQIYSKDLKYFFAAIGRNAVEASLCLAKKNNLAIPDEISVDLPPIDELFNLRTVTCEEVRQVAMSLPLNKAPGPDKWSAHLIKDCLPVILGPLTEIIDCSILTSTFPKKWKEAEVIPILKDIDHEEAANNRPLSLLTVASKVSI</sequence>
<name>A0A3M6UHJ2_POCDA</name>
<protein>
    <recommendedName>
        <fullName evidence="3">Reverse transcriptase domain-containing protein</fullName>
    </recommendedName>
</protein>
<dbReference type="Proteomes" id="UP000275408">
    <property type="component" value="Unassembled WGS sequence"/>
</dbReference>
<dbReference type="STRING" id="46731.A0A3M6UHJ2"/>
<evidence type="ECO:0008006" key="3">
    <source>
        <dbReference type="Google" id="ProtNLM"/>
    </source>
</evidence>
<gene>
    <name evidence="1" type="ORF">pdam_00021683</name>
</gene>
<evidence type="ECO:0000313" key="2">
    <source>
        <dbReference type="Proteomes" id="UP000275408"/>
    </source>
</evidence>
<organism evidence="1 2">
    <name type="scientific">Pocillopora damicornis</name>
    <name type="common">Cauliflower coral</name>
    <name type="synonym">Millepora damicornis</name>
    <dbReference type="NCBI Taxonomy" id="46731"/>
    <lineage>
        <taxon>Eukaryota</taxon>
        <taxon>Metazoa</taxon>
        <taxon>Cnidaria</taxon>
        <taxon>Anthozoa</taxon>
        <taxon>Hexacorallia</taxon>
        <taxon>Scleractinia</taxon>
        <taxon>Astrocoeniina</taxon>
        <taxon>Pocilloporidae</taxon>
        <taxon>Pocillopora</taxon>
    </lineage>
</organism>
<keyword evidence="2" id="KW-1185">Reference proteome</keyword>
<dbReference type="PANTHER" id="PTHR47510">
    <property type="entry name" value="REVERSE TRANSCRIPTASE DOMAIN-CONTAINING PROTEIN"/>
    <property type="match status" value="1"/>
</dbReference>